<reference evidence="1" key="1">
    <citation type="journal article" date="2005" name="Environ. Microbiol.">
        <title>Genetic and functional properties of uncultivated thermophilic crenarchaeotes from a subsurface gold mine as revealed by analysis of genome fragments.</title>
        <authorList>
            <person name="Nunoura T."/>
            <person name="Hirayama H."/>
            <person name="Takami H."/>
            <person name="Oida H."/>
            <person name="Nishi S."/>
            <person name="Shimamura S."/>
            <person name="Suzuki Y."/>
            <person name="Inagaki F."/>
            <person name="Takai K."/>
            <person name="Nealson K.H."/>
            <person name="Horikoshi K."/>
        </authorList>
    </citation>
    <scope>NUCLEOTIDE SEQUENCE</scope>
</reference>
<proteinExistence type="predicted"/>
<evidence type="ECO:0000313" key="1">
    <source>
        <dbReference type="EMBL" id="BAL59958.1"/>
    </source>
</evidence>
<dbReference type="AlphaFoldDB" id="H5STV8"/>
<sequence length="138" mass="15177">MLKTQARERTEKGALSALNGNGVAQSQETARSLYIPEWVGVNGLDRELVVEECADVEEAVKAVGKYRKQNVLLAIRYTDGSRVITLCDMRTDRIVASWTDGEPLEPIPIELICTECGREFESYRVEHVCSSCAGAGAL</sequence>
<organism evidence="1">
    <name type="scientific">Acetithermum autotrophicum</name>
    <dbReference type="NCBI Taxonomy" id="1446466"/>
    <lineage>
        <taxon>Bacteria</taxon>
        <taxon>Candidatus Bipolaricaulota</taxon>
        <taxon>Candidatus Acetithermum</taxon>
    </lineage>
</organism>
<name>H5STV8_ACEAU</name>
<protein>
    <submittedName>
        <fullName evidence="1">Uncharacterized protein</fullName>
    </submittedName>
</protein>
<reference evidence="1" key="2">
    <citation type="journal article" date="2012" name="PLoS ONE">
        <title>A Deeply Branching Thermophilic Bacterium with an Ancient Acetyl-CoA Pathway Dominates a Subsurface Ecosystem.</title>
        <authorList>
            <person name="Takami H."/>
            <person name="Noguchi H."/>
            <person name="Takaki Y."/>
            <person name="Uchiyama I."/>
            <person name="Toyoda A."/>
            <person name="Nishi S."/>
            <person name="Chee G.-J."/>
            <person name="Arai W."/>
            <person name="Nunoura T."/>
            <person name="Itoh T."/>
            <person name="Hattori M."/>
            <person name="Takai K."/>
        </authorList>
    </citation>
    <scope>NUCLEOTIDE SEQUENCE</scope>
</reference>
<accession>H5STV8</accession>
<gene>
    <name evidence="1" type="ORF">HGMM_OP4C594</name>
</gene>
<dbReference type="EMBL" id="AP011803">
    <property type="protein sequence ID" value="BAL59958.1"/>
    <property type="molecule type" value="Genomic_DNA"/>
</dbReference>